<reference evidence="2" key="2">
    <citation type="submission" date="2022-03" db="EMBL/GenBank/DDBJ databases">
        <title>Draft title - Genomic analysis of global carrot germplasm unveils the trajectory of domestication and the origin of high carotenoid orange carrot.</title>
        <authorList>
            <person name="Iorizzo M."/>
            <person name="Ellison S."/>
            <person name="Senalik D."/>
            <person name="Macko-Podgorni A."/>
            <person name="Grzebelus D."/>
            <person name="Bostan H."/>
            <person name="Rolling W."/>
            <person name="Curaba J."/>
            <person name="Simon P."/>
        </authorList>
    </citation>
    <scope>NUCLEOTIDE SEQUENCE</scope>
    <source>
        <tissue evidence="2">Leaf</tissue>
    </source>
</reference>
<dbReference type="KEGG" id="dcr:108212496"/>
<dbReference type="PANTHER" id="PTHR33702:SF16">
    <property type="match status" value="1"/>
</dbReference>
<dbReference type="Proteomes" id="UP000077755">
    <property type="component" value="Chromosome 3"/>
</dbReference>
<keyword evidence="3" id="KW-1185">Reference proteome</keyword>
<feature type="region of interest" description="Disordered" evidence="1">
    <location>
        <begin position="1"/>
        <end position="42"/>
    </location>
</feature>
<feature type="compositionally biased region" description="Low complexity" evidence="1">
    <location>
        <begin position="1"/>
        <end position="12"/>
    </location>
</feature>
<evidence type="ECO:0000313" key="3">
    <source>
        <dbReference type="Proteomes" id="UP000077755"/>
    </source>
</evidence>
<dbReference type="AlphaFoldDB" id="A0A166AUV9"/>
<reference evidence="2" key="1">
    <citation type="journal article" date="2016" name="Nat. Genet.">
        <title>A high-quality carrot genome assembly provides new insights into carotenoid accumulation and asterid genome evolution.</title>
        <authorList>
            <person name="Iorizzo M."/>
            <person name="Ellison S."/>
            <person name="Senalik D."/>
            <person name="Zeng P."/>
            <person name="Satapoomin P."/>
            <person name="Huang J."/>
            <person name="Bowman M."/>
            <person name="Iovene M."/>
            <person name="Sanseverino W."/>
            <person name="Cavagnaro P."/>
            <person name="Yildiz M."/>
            <person name="Macko-Podgorni A."/>
            <person name="Moranska E."/>
            <person name="Grzebelus E."/>
            <person name="Grzebelus D."/>
            <person name="Ashrafi H."/>
            <person name="Zheng Z."/>
            <person name="Cheng S."/>
            <person name="Spooner D."/>
            <person name="Van Deynze A."/>
            <person name="Simon P."/>
        </authorList>
    </citation>
    <scope>NUCLEOTIDE SEQUENCE</scope>
    <source>
        <tissue evidence="2">Leaf</tissue>
    </source>
</reference>
<name>A0A166AUV9_DAUCS</name>
<dbReference type="OMA" id="SPHRQWR"/>
<dbReference type="Gramene" id="KZN01954">
    <property type="protein sequence ID" value="KZN01954"/>
    <property type="gene ID" value="DCAR_010708"/>
</dbReference>
<evidence type="ECO:0000256" key="1">
    <source>
        <dbReference type="SAM" id="MobiDB-lite"/>
    </source>
</evidence>
<sequence length="134" mass="15333">MEIFSSSPFRGSSKSDHRKRPAGYNATFNGRRKSAKTVTLGGSPKRSWRIRTVPKLKFKLILSSPMRLWRKLKNRYMNLMLNLGSSSSAKGFGEKRIPKARQSSTTTYTTTEFDNRLVFEIYKSLMTSHEMATS</sequence>
<accession>A0A166AUV9</accession>
<protein>
    <submittedName>
        <fullName evidence="2">Uncharacterized protein</fullName>
    </submittedName>
</protein>
<organism evidence="2 3">
    <name type="scientific">Daucus carota subsp. sativus</name>
    <name type="common">Carrot</name>
    <dbReference type="NCBI Taxonomy" id="79200"/>
    <lineage>
        <taxon>Eukaryota</taxon>
        <taxon>Viridiplantae</taxon>
        <taxon>Streptophyta</taxon>
        <taxon>Embryophyta</taxon>
        <taxon>Tracheophyta</taxon>
        <taxon>Spermatophyta</taxon>
        <taxon>Magnoliopsida</taxon>
        <taxon>eudicotyledons</taxon>
        <taxon>Gunneridae</taxon>
        <taxon>Pentapetalae</taxon>
        <taxon>asterids</taxon>
        <taxon>campanulids</taxon>
        <taxon>Apiales</taxon>
        <taxon>Apiaceae</taxon>
        <taxon>Apioideae</taxon>
        <taxon>Scandiceae</taxon>
        <taxon>Daucinae</taxon>
        <taxon>Daucus</taxon>
        <taxon>Daucus sect. Daucus</taxon>
    </lineage>
</organism>
<dbReference type="PANTHER" id="PTHR33702">
    <property type="entry name" value="BNAA09G40010D PROTEIN"/>
    <property type="match status" value="1"/>
</dbReference>
<dbReference type="OrthoDB" id="764584at2759"/>
<proteinExistence type="predicted"/>
<gene>
    <name evidence="2" type="ORF">DCAR_0312171</name>
</gene>
<evidence type="ECO:0000313" key="2">
    <source>
        <dbReference type="EMBL" id="WOG92894.1"/>
    </source>
</evidence>
<dbReference type="EMBL" id="CP093345">
    <property type="protein sequence ID" value="WOG92894.1"/>
    <property type="molecule type" value="Genomic_DNA"/>
</dbReference>